<dbReference type="HOGENOM" id="CLU_1656229_0_0_1"/>
<evidence type="ECO:0000256" key="3">
    <source>
        <dbReference type="ARBA" id="ARBA00009045"/>
    </source>
</evidence>
<comment type="similarity">
    <text evidence="3">Belongs to the peptidase S54 family.</text>
</comment>
<dbReference type="GO" id="GO:0016020">
    <property type="term" value="C:membrane"/>
    <property type="evidence" value="ECO:0007669"/>
    <property type="project" value="UniProtKB-SubCell"/>
</dbReference>
<comment type="subcellular location">
    <subcellularLocation>
        <location evidence="2">Membrane</location>
        <topology evidence="2">Multi-pass membrane protein</topology>
    </subcellularLocation>
</comment>
<feature type="transmembrane region" description="Helical" evidence="9">
    <location>
        <begin position="72"/>
        <end position="91"/>
    </location>
</feature>
<dbReference type="SUPFAM" id="SSF144091">
    <property type="entry name" value="Rhomboid-like"/>
    <property type="match status" value="1"/>
</dbReference>
<accession>S4RWW2</accession>
<dbReference type="AlphaFoldDB" id="S4RWW2"/>
<dbReference type="GO" id="GO:0006465">
    <property type="term" value="P:signal peptide processing"/>
    <property type="evidence" value="ECO:0007669"/>
    <property type="project" value="TreeGrafter"/>
</dbReference>
<dbReference type="InterPro" id="IPR050925">
    <property type="entry name" value="Rhomboid_protease_S54"/>
</dbReference>
<dbReference type="STRING" id="7757.ENSPMAP00000009702"/>
<dbReference type="PANTHER" id="PTHR43731">
    <property type="entry name" value="RHOMBOID PROTEASE"/>
    <property type="match status" value="1"/>
</dbReference>
<organism evidence="12">
    <name type="scientific">Petromyzon marinus</name>
    <name type="common">Sea lamprey</name>
    <dbReference type="NCBI Taxonomy" id="7757"/>
    <lineage>
        <taxon>Eukaryota</taxon>
        <taxon>Metazoa</taxon>
        <taxon>Chordata</taxon>
        <taxon>Craniata</taxon>
        <taxon>Vertebrata</taxon>
        <taxon>Cyclostomata</taxon>
        <taxon>Hyperoartia</taxon>
        <taxon>Petromyzontiformes</taxon>
        <taxon>Petromyzontidae</taxon>
        <taxon>Petromyzon</taxon>
    </lineage>
</organism>
<dbReference type="InterPro" id="IPR035952">
    <property type="entry name" value="Rhomboid-like_sf"/>
</dbReference>
<dbReference type="GeneTree" id="ENSGT00390000013063"/>
<reference evidence="12" key="1">
    <citation type="submission" date="2025-08" db="UniProtKB">
        <authorList>
            <consortium name="Ensembl"/>
        </authorList>
    </citation>
    <scope>IDENTIFICATION</scope>
</reference>
<dbReference type="Pfam" id="PF01694">
    <property type="entry name" value="Rhomboid"/>
    <property type="match status" value="1"/>
</dbReference>
<evidence type="ECO:0000256" key="9">
    <source>
        <dbReference type="SAM" id="Phobius"/>
    </source>
</evidence>
<feature type="domain" description="Peptidase S54 rhomboid" evidence="11">
    <location>
        <begin position="113"/>
        <end position="159"/>
    </location>
</feature>
<evidence type="ECO:0000256" key="7">
    <source>
        <dbReference type="ARBA" id="ARBA00022989"/>
    </source>
</evidence>
<comment type="catalytic activity">
    <reaction evidence="1">
        <text>Cleaves type-1 transmembrane domains using a catalytic dyad composed of serine and histidine that are contributed by different transmembrane domains.</text>
        <dbReference type="EC" id="3.4.21.105"/>
    </reaction>
</comment>
<evidence type="ECO:0000256" key="2">
    <source>
        <dbReference type="ARBA" id="ARBA00004141"/>
    </source>
</evidence>
<keyword evidence="5 9" id="KW-0812">Transmembrane</keyword>
<reference evidence="12" key="2">
    <citation type="submission" date="2025-09" db="UniProtKB">
        <authorList>
            <consortium name="Ensembl"/>
        </authorList>
    </citation>
    <scope>IDENTIFICATION</scope>
</reference>
<evidence type="ECO:0000256" key="8">
    <source>
        <dbReference type="ARBA" id="ARBA00023136"/>
    </source>
</evidence>
<feature type="chain" id="PRO_5004532669" description="rhomboid protease" evidence="10">
    <location>
        <begin position="21"/>
        <end position="160"/>
    </location>
</feature>
<proteinExistence type="inferred from homology"/>
<evidence type="ECO:0000256" key="6">
    <source>
        <dbReference type="ARBA" id="ARBA00022801"/>
    </source>
</evidence>
<keyword evidence="10" id="KW-0732">Signal</keyword>
<protein>
    <recommendedName>
        <fullName evidence="4">rhomboid protease</fullName>
        <ecNumber evidence="4">3.4.21.105</ecNumber>
    </recommendedName>
</protein>
<dbReference type="Ensembl" id="ENSPMAT00000009743.1">
    <property type="protein sequence ID" value="ENSPMAP00000009702.1"/>
    <property type="gene ID" value="ENSPMAG00000008805.1"/>
</dbReference>
<feature type="signal peptide" evidence="10">
    <location>
        <begin position="1"/>
        <end position="20"/>
    </location>
</feature>
<dbReference type="Gene3D" id="1.20.1540.10">
    <property type="entry name" value="Rhomboid-like"/>
    <property type="match status" value="1"/>
</dbReference>
<sequence>SLVRPLFFTIGFSGCAFATASIVQYEVVKHRVNNYLSDARGAWMERTRPKKSGDIRKQINQWWNSLSEGGRTVAGIIAINVLVFGMWRVPALQSSMMRFFMSNPAAKAPCLPMILSCFSHYSPMHLAANMYVLWSFSHSAVSMFGREQFLALNTSAGAFA</sequence>
<keyword evidence="7 9" id="KW-1133">Transmembrane helix</keyword>
<dbReference type="InterPro" id="IPR022764">
    <property type="entry name" value="Peptidase_S54_rhomboid_dom"/>
</dbReference>
<evidence type="ECO:0000259" key="11">
    <source>
        <dbReference type="Pfam" id="PF01694"/>
    </source>
</evidence>
<dbReference type="GO" id="GO:0004252">
    <property type="term" value="F:serine-type endopeptidase activity"/>
    <property type="evidence" value="ECO:0007669"/>
    <property type="project" value="InterPro"/>
</dbReference>
<name>S4RWW2_PETMA</name>
<keyword evidence="6" id="KW-0378">Hydrolase</keyword>
<evidence type="ECO:0000313" key="12">
    <source>
        <dbReference type="Ensembl" id="ENSPMAP00000009702.1"/>
    </source>
</evidence>
<evidence type="ECO:0000256" key="1">
    <source>
        <dbReference type="ARBA" id="ARBA00000156"/>
    </source>
</evidence>
<evidence type="ECO:0000256" key="5">
    <source>
        <dbReference type="ARBA" id="ARBA00022692"/>
    </source>
</evidence>
<dbReference type="PANTHER" id="PTHR43731:SF14">
    <property type="entry name" value="PRESENILIN-ASSOCIATED RHOMBOID-LIKE PROTEIN, MITOCHONDRIAL"/>
    <property type="match status" value="1"/>
</dbReference>
<dbReference type="EC" id="3.4.21.105" evidence="4"/>
<evidence type="ECO:0000256" key="4">
    <source>
        <dbReference type="ARBA" id="ARBA00013039"/>
    </source>
</evidence>
<evidence type="ECO:0000256" key="10">
    <source>
        <dbReference type="SAM" id="SignalP"/>
    </source>
</evidence>
<keyword evidence="8 9" id="KW-0472">Membrane</keyword>